<dbReference type="RefSeq" id="WP_057916731.1">
    <property type="nucleotide sequence ID" value="NZ_CP011129.1"/>
</dbReference>
<feature type="chain" id="PRO_5006596867" evidence="1">
    <location>
        <begin position="29"/>
        <end position="385"/>
    </location>
</feature>
<gene>
    <name evidence="2" type="ORF">LA76x_0884</name>
</gene>
<dbReference type="PATRIC" id="fig|84531.8.peg.911"/>
<proteinExistence type="predicted"/>
<dbReference type="CDD" id="cd15482">
    <property type="entry name" value="Sialidase_non-viral"/>
    <property type="match status" value="1"/>
</dbReference>
<dbReference type="Gene3D" id="2.130.10.10">
    <property type="entry name" value="YVTN repeat-like/Quinoprotein amine dehydrogenase"/>
    <property type="match status" value="2"/>
</dbReference>
<reference evidence="2 3" key="1">
    <citation type="journal article" date="2015" name="BMC Genomics">
        <title>Comparative genomics and metabolic profiling of the genus Lysobacter.</title>
        <authorList>
            <person name="de Bruijn I."/>
            <person name="Cheng X."/>
            <person name="de Jager V."/>
            <person name="Exposito R.G."/>
            <person name="Watrous J."/>
            <person name="Patel N."/>
            <person name="Postma J."/>
            <person name="Dorrestein P.C."/>
            <person name="Kobayashi D."/>
            <person name="Raaijmakers J.M."/>
        </authorList>
    </citation>
    <scope>NUCLEOTIDE SEQUENCE [LARGE SCALE GENOMIC DNA]</scope>
    <source>
        <strain evidence="2 3">76</strain>
    </source>
</reference>
<dbReference type="KEGG" id="lab:LA76x_0884"/>
<evidence type="ECO:0000313" key="2">
    <source>
        <dbReference type="EMBL" id="ALN79045.1"/>
    </source>
</evidence>
<sequence length="385" mass="41890">MSGIETARLRTALAAALLLTLCQNTAQADVVPATTATQPKPAAPDTAPAWRRLNTEAFPRKQDDIYFADRSTGWYGNGKGLVYRTRDGGETWTKQWEQPGTFVRALGFVDADVGILGNIGPDSFPGATDALPLYRTTDGGASWKPVERIDGPAPVGICAIDVLHSEYINAGVLDRRTTLRAGGRVGGPAFLATSRDLGRTWTSVDMSAHTAMILDVKFVNEQVGFIAGASHSDVAESHARILKTRDGGRSWHAVYESRRPYEITWKMSFPSERVGYVTVQNYDPDTAVVQRYVAKTVDGGETWSELPLVADHKVREFGIGFVDERHGWVGATPNGFETRDGGQTWTPGRFGATSNKFRIVRDAKGTSVFAIGPEVYKLDLPAAAR</sequence>
<dbReference type="EMBL" id="CP011129">
    <property type="protein sequence ID" value="ALN79045.1"/>
    <property type="molecule type" value="Genomic_DNA"/>
</dbReference>
<keyword evidence="1" id="KW-0732">Signal</keyword>
<name>A0A0S2F651_LYSAN</name>
<dbReference type="PANTHER" id="PTHR47199">
    <property type="entry name" value="PHOTOSYSTEM II STABILITY/ASSEMBLY FACTOR HCF136, CHLOROPLASTIC"/>
    <property type="match status" value="1"/>
</dbReference>
<protein>
    <submittedName>
        <fullName evidence="2">BNR repeat-like domain protein</fullName>
    </submittedName>
</protein>
<dbReference type="InterPro" id="IPR015943">
    <property type="entry name" value="WD40/YVTN_repeat-like_dom_sf"/>
</dbReference>
<feature type="signal peptide" evidence="1">
    <location>
        <begin position="1"/>
        <end position="28"/>
    </location>
</feature>
<keyword evidence="3" id="KW-1185">Reference proteome</keyword>
<dbReference type="Proteomes" id="UP000060787">
    <property type="component" value="Chromosome"/>
</dbReference>
<dbReference type="PANTHER" id="PTHR47199:SF2">
    <property type="entry name" value="PHOTOSYSTEM II STABILITY_ASSEMBLY FACTOR HCF136, CHLOROPLASTIC"/>
    <property type="match status" value="1"/>
</dbReference>
<organism evidence="2 3">
    <name type="scientific">Lysobacter antibioticus</name>
    <dbReference type="NCBI Taxonomy" id="84531"/>
    <lineage>
        <taxon>Bacteria</taxon>
        <taxon>Pseudomonadati</taxon>
        <taxon>Pseudomonadota</taxon>
        <taxon>Gammaproteobacteria</taxon>
        <taxon>Lysobacterales</taxon>
        <taxon>Lysobacteraceae</taxon>
        <taxon>Lysobacter</taxon>
    </lineage>
</organism>
<dbReference type="eggNOG" id="COG4447">
    <property type="taxonomic scope" value="Bacteria"/>
</dbReference>
<dbReference type="SUPFAM" id="SSF110296">
    <property type="entry name" value="Oligoxyloglucan reducing end-specific cellobiohydrolase"/>
    <property type="match status" value="1"/>
</dbReference>
<accession>A0A0S2F651</accession>
<dbReference type="STRING" id="84531.LA76x_0884"/>
<dbReference type="AlphaFoldDB" id="A0A0S2F651"/>
<evidence type="ECO:0000313" key="3">
    <source>
        <dbReference type="Proteomes" id="UP000060787"/>
    </source>
</evidence>
<evidence type="ECO:0000256" key="1">
    <source>
        <dbReference type="SAM" id="SignalP"/>
    </source>
</evidence>